<proteinExistence type="predicted"/>
<dbReference type="EMBL" id="GBXM01040994">
    <property type="protein sequence ID" value="JAH67583.1"/>
    <property type="molecule type" value="Transcribed_RNA"/>
</dbReference>
<evidence type="ECO:0000313" key="1">
    <source>
        <dbReference type="EMBL" id="JAH67583.1"/>
    </source>
</evidence>
<accession>A0A0E9URI5</accession>
<organism evidence="1">
    <name type="scientific">Anguilla anguilla</name>
    <name type="common">European freshwater eel</name>
    <name type="synonym">Muraena anguilla</name>
    <dbReference type="NCBI Taxonomy" id="7936"/>
    <lineage>
        <taxon>Eukaryota</taxon>
        <taxon>Metazoa</taxon>
        <taxon>Chordata</taxon>
        <taxon>Craniata</taxon>
        <taxon>Vertebrata</taxon>
        <taxon>Euteleostomi</taxon>
        <taxon>Actinopterygii</taxon>
        <taxon>Neopterygii</taxon>
        <taxon>Teleostei</taxon>
        <taxon>Anguilliformes</taxon>
        <taxon>Anguillidae</taxon>
        <taxon>Anguilla</taxon>
    </lineage>
</organism>
<name>A0A0E9URI5_ANGAN</name>
<dbReference type="AlphaFoldDB" id="A0A0E9URI5"/>
<reference evidence="1" key="2">
    <citation type="journal article" date="2015" name="Fish Shellfish Immunol.">
        <title>Early steps in the European eel (Anguilla anguilla)-Vibrio vulnificus interaction in the gills: Role of the RtxA13 toxin.</title>
        <authorList>
            <person name="Callol A."/>
            <person name="Pajuelo D."/>
            <person name="Ebbesson L."/>
            <person name="Teles M."/>
            <person name="MacKenzie S."/>
            <person name="Amaro C."/>
        </authorList>
    </citation>
    <scope>NUCLEOTIDE SEQUENCE</scope>
</reference>
<reference evidence="1" key="1">
    <citation type="submission" date="2014-11" db="EMBL/GenBank/DDBJ databases">
        <authorList>
            <person name="Amaro Gonzalez C."/>
        </authorList>
    </citation>
    <scope>NUCLEOTIDE SEQUENCE</scope>
</reference>
<sequence>MLFCCLRILLPDLSRVSVRNGPLFSMTSKGQ</sequence>
<protein>
    <submittedName>
        <fullName evidence="1">Uncharacterized protein</fullName>
    </submittedName>
</protein>